<dbReference type="InterPro" id="IPR036197">
    <property type="entry name" value="NarG-like_sf"/>
</dbReference>
<feature type="transmembrane region" description="Helical" evidence="1">
    <location>
        <begin position="20"/>
        <end position="39"/>
    </location>
</feature>
<name>A0A292YS32_9BACL</name>
<feature type="transmembrane region" description="Helical" evidence="1">
    <location>
        <begin position="122"/>
        <end position="145"/>
    </location>
</feature>
<evidence type="ECO:0000313" key="2">
    <source>
        <dbReference type="EMBL" id="GAX91224.1"/>
    </source>
</evidence>
<dbReference type="EMBL" id="BDUF01000086">
    <property type="protein sequence ID" value="GAX91224.1"/>
    <property type="molecule type" value="Genomic_DNA"/>
</dbReference>
<evidence type="ECO:0000313" key="3">
    <source>
        <dbReference type="Proteomes" id="UP000217785"/>
    </source>
</evidence>
<organism evidence="2 3">
    <name type="scientific">Effusibacillus lacus</name>
    <dbReference type="NCBI Taxonomy" id="1348429"/>
    <lineage>
        <taxon>Bacteria</taxon>
        <taxon>Bacillati</taxon>
        <taxon>Bacillota</taxon>
        <taxon>Bacilli</taxon>
        <taxon>Bacillales</taxon>
        <taxon>Alicyclobacillaceae</taxon>
        <taxon>Effusibacillus</taxon>
    </lineage>
</organism>
<gene>
    <name evidence="2" type="ORF">EFBL_2890</name>
</gene>
<feature type="transmembrane region" description="Helical" evidence="1">
    <location>
        <begin position="216"/>
        <end position="235"/>
    </location>
</feature>
<feature type="transmembrane region" description="Helical" evidence="1">
    <location>
        <begin position="51"/>
        <end position="72"/>
    </location>
</feature>
<dbReference type="Proteomes" id="UP000217785">
    <property type="component" value="Unassembled WGS sequence"/>
</dbReference>
<dbReference type="AlphaFoldDB" id="A0A292YS32"/>
<dbReference type="OrthoDB" id="247276at2"/>
<sequence length="378" mass="43106">MDRITYQPSGFEAGSFASKAARNAFIALVILFLSVYFGSERFYYYDPALYGYLWATVVSILLMVIRITAWTLRPPARRLWQQGFRLMRSGEGLKFLFSTFWNNIFQQKFVFKRSLWRGIQHFLIAWGVLLSLAITFALVLGWMHFELVDPRTYSVVFFGIPLFRMGVDSWLAFMIYHGLNWSGLMVLAGCIMALIRRVKDSKVLVEQGKEHDIFPLLLLLAVTVTGSLLTVSAMWMKGHFYLGIAIAHQITVIVFLLYLPFGKLWHLPLRFLALVVPMYHAMEKQKPCARCGQTYATATQIQDVQFALRNRNLSVPIENTDFHMSDLCSDCRRVAHRLAAYGAKVELGQSQLVVKNNGRNGLTLAQEGGNVHATPTER</sequence>
<comment type="caution">
    <text evidence="2">The sequence shown here is derived from an EMBL/GenBank/DDBJ whole genome shotgun (WGS) entry which is preliminary data.</text>
</comment>
<reference evidence="3" key="1">
    <citation type="submission" date="2017-07" db="EMBL/GenBank/DDBJ databases">
        <title>Draft genome sequence of Effusibacillus lacus strain skLN1.</title>
        <authorList>
            <person name="Watanabe M."/>
            <person name="Kojima H."/>
            <person name="Fukui M."/>
        </authorList>
    </citation>
    <scope>NUCLEOTIDE SEQUENCE [LARGE SCALE GENOMIC DNA]</scope>
    <source>
        <strain evidence="3">skLN1</strain>
    </source>
</reference>
<evidence type="ECO:0000256" key="1">
    <source>
        <dbReference type="SAM" id="Phobius"/>
    </source>
</evidence>
<accession>A0A292YS32</accession>
<proteinExistence type="predicted"/>
<keyword evidence="1" id="KW-0812">Transmembrane</keyword>
<dbReference type="RefSeq" id="WP_096182947.1">
    <property type="nucleotide sequence ID" value="NZ_BDUF01000086.1"/>
</dbReference>
<keyword evidence="1" id="KW-0472">Membrane</keyword>
<keyword evidence="3" id="KW-1185">Reference proteome</keyword>
<keyword evidence="1" id="KW-1133">Transmembrane helix</keyword>
<dbReference type="Gene3D" id="1.20.950.20">
    <property type="entry name" value="Transmembrane di-heme cytochromes, Chain C"/>
    <property type="match status" value="1"/>
</dbReference>
<protein>
    <submittedName>
        <fullName evidence="2">MFS transporter</fullName>
    </submittedName>
</protein>
<feature type="transmembrane region" description="Helical" evidence="1">
    <location>
        <begin position="170"/>
        <end position="195"/>
    </location>
</feature>
<feature type="transmembrane region" description="Helical" evidence="1">
    <location>
        <begin position="241"/>
        <end position="261"/>
    </location>
</feature>
<dbReference type="SUPFAM" id="SSF103501">
    <property type="entry name" value="Respiratory nitrate reductase 1 gamma chain"/>
    <property type="match status" value="1"/>
</dbReference>